<evidence type="ECO:0000313" key="7">
    <source>
        <dbReference type="Proteomes" id="UP000050502"/>
    </source>
</evidence>
<dbReference type="STRING" id="872965.SE16_06350"/>
<keyword evidence="3" id="KW-0812">Transmembrane</keyword>
<reference evidence="4 6" key="1">
    <citation type="journal article" date="2015" name="Genome Announc.">
        <title>Draft Genome Sequence of a Heterotrophic Facultative Anaerobic Thermophilic Bacterium, Ardenticatena maritima Strain 110ST.</title>
        <authorList>
            <person name="Kawaichi S."/>
            <person name="Yoshida T."/>
            <person name="Sako Y."/>
            <person name="Nakamura R."/>
        </authorList>
    </citation>
    <scope>NUCLEOTIDE SEQUENCE [LARGE SCALE GENOMIC DNA]</scope>
    <source>
        <strain evidence="4 6">110S</strain>
    </source>
</reference>
<keyword evidence="6" id="KW-1185">Reference proteome</keyword>
<dbReference type="GO" id="GO:0016020">
    <property type="term" value="C:membrane"/>
    <property type="evidence" value="ECO:0007669"/>
    <property type="project" value="InterPro"/>
</dbReference>
<feature type="transmembrane region" description="Helical" evidence="3">
    <location>
        <begin position="152"/>
        <end position="174"/>
    </location>
</feature>
<organism evidence="4 6">
    <name type="scientific">Ardenticatena maritima</name>
    <dbReference type="NCBI Taxonomy" id="872965"/>
    <lineage>
        <taxon>Bacteria</taxon>
        <taxon>Bacillati</taxon>
        <taxon>Chloroflexota</taxon>
        <taxon>Ardenticatenia</taxon>
        <taxon>Ardenticatenales</taxon>
        <taxon>Ardenticatenaceae</taxon>
        <taxon>Ardenticatena</taxon>
    </lineage>
</organism>
<reference evidence="5 7" key="2">
    <citation type="submission" date="2015-07" db="EMBL/GenBank/DDBJ databases">
        <title>Whole genome sequence of Ardenticatena maritima DSM 23922.</title>
        <authorList>
            <person name="Hemp J."/>
            <person name="Ward L.M."/>
            <person name="Pace L.A."/>
            <person name="Fischer W.W."/>
        </authorList>
    </citation>
    <scope>NUCLEOTIDE SEQUENCE [LARGE SCALE GENOMIC DNA]</scope>
    <source>
        <strain evidence="5 7">110S</strain>
    </source>
</reference>
<comment type="similarity">
    <text evidence="2">Belongs to the CDP-alcohol phosphatidyltransferase class-I family.</text>
</comment>
<gene>
    <name evidence="4" type="ORF">ARMA_1860</name>
    <name evidence="5" type="ORF">SE16_06350</name>
</gene>
<feature type="transmembrane region" description="Helical" evidence="3">
    <location>
        <begin position="30"/>
        <end position="47"/>
    </location>
</feature>
<dbReference type="OrthoDB" id="116551at2"/>
<sequence length="193" mass="21076">MLSEWLRKQTRGVVNGVAAVLAKSGVTPNQLTVVGFLLISSVGVLLARGMFREAGVLIIVTALFDALDGGLARYTNRVTPFGAFLDSTLDRYAEAALYGGLLWWYMQQGAHVEAMLVYAAIVGSIMVSYTRARAEGIGVECKVGLFTRFERIAVLVFALLFNLLTPALVVLAIFSNVTALQRMWHVYRQAQTA</sequence>
<dbReference type="Proteomes" id="UP000037784">
    <property type="component" value="Unassembled WGS sequence"/>
</dbReference>
<dbReference type="AlphaFoldDB" id="A0A0M9UCY0"/>
<keyword evidence="1 2" id="KW-0808">Transferase</keyword>
<dbReference type="PATRIC" id="fig|872965.6.peg.1306"/>
<evidence type="ECO:0000256" key="1">
    <source>
        <dbReference type="ARBA" id="ARBA00022679"/>
    </source>
</evidence>
<dbReference type="EMBL" id="BBZA01000143">
    <property type="protein sequence ID" value="GAP63437.1"/>
    <property type="molecule type" value="Genomic_DNA"/>
</dbReference>
<keyword evidence="3" id="KW-0472">Membrane</keyword>
<feature type="transmembrane region" description="Helical" evidence="3">
    <location>
        <begin position="114"/>
        <end position="132"/>
    </location>
</feature>
<evidence type="ECO:0000313" key="5">
    <source>
        <dbReference type="EMBL" id="KPL88421.1"/>
    </source>
</evidence>
<dbReference type="InterPro" id="IPR048254">
    <property type="entry name" value="CDP_ALCOHOL_P_TRANSF_CS"/>
</dbReference>
<dbReference type="RefSeq" id="WP_054493270.1">
    <property type="nucleotide sequence ID" value="NZ_BBZA01000143.1"/>
</dbReference>
<reference evidence="6" key="3">
    <citation type="submission" date="2015-08" db="EMBL/GenBank/DDBJ databases">
        <title>Draft Genome Sequence of a Heterotrophic Facultative Anaerobic Bacterium Ardenticatena maritima Strain 110S.</title>
        <authorList>
            <person name="Kawaichi S."/>
            <person name="Yoshida T."/>
            <person name="Sako Y."/>
            <person name="Nakamura R."/>
        </authorList>
    </citation>
    <scope>NUCLEOTIDE SEQUENCE [LARGE SCALE GENOMIC DNA]</scope>
    <source>
        <strain evidence="6">110S</strain>
    </source>
</reference>
<dbReference type="PROSITE" id="PS00379">
    <property type="entry name" value="CDP_ALCOHOL_P_TRANSF"/>
    <property type="match status" value="1"/>
</dbReference>
<dbReference type="InterPro" id="IPR000462">
    <property type="entry name" value="CDP-OH_P_trans"/>
</dbReference>
<evidence type="ECO:0000313" key="4">
    <source>
        <dbReference type="EMBL" id="GAP63437.1"/>
    </source>
</evidence>
<accession>A0A0M9UCY0</accession>
<evidence type="ECO:0000313" key="6">
    <source>
        <dbReference type="Proteomes" id="UP000037784"/>
    </source>
</evidence>
<dbReference type="GO" id="GO:0008654">
    <property type="term" value="P:phospholipid biosynthetic process"/>
    <property type="evidence" value="ECO:0007669"/>
    <property type="project" value="InterPro"/>
</dbReference>
<dbReference type="Pfam" id="PF01066">
    <property type="entry name" value="CDP-OH_P_transf"/>
    <property type="match status" value="1"/>
</dbReference>
<dbReference type="EC" id="2.7.8.5" evidence="4"/>
<dbReference type="InParanoid" id="A0A0M9UCY0"/>
<dbReference type="Gene3D" id="1.20.120.1760">
    <property type="match status" value="1"/>
</dbReference>
<dbReference type="EMBL" id="LGKN01000004">
    <property type="protein sequence ID" value="KPL88421.1"/>
    <property type="molecule type" value="Genomic_DNA"/>
</dbReference>
<dbReference type="Proteomes" id="UP000050502">
    <property type="component" value="Unassembled WGS sequence"/>
</dbReference>
<proteinExistence type="inferred from homology"/>
<comment type="caution">
    <text evidence="4">The sequence shown here is derived from an EMBL/GenBank/DDBJ whole genome shotgun (WGS) entry which is preliminary data.</text>
</comment>
<protein>
    <submittedName>
        <fullName evidence="4">CDP-diacylglycerol--glycerol-3-phosphate 3-phosphatidyltransferase</fullName>
        <ecNumber evidence="4">2.7.8.5</ecNumber>
    </submittedName>
</protein>
<feature type="transmembrane region" description="Helical" evidence="3">
    <location>
        <begin position="54"/>
        <end position="74"/>
    </location>
</feature>
<evidence type="ECO:0000256" key="2">
    <source>
        <dbReference type="RuleBase" id="RU003750"/>
    </source>
</evidence>
<keyword evidence="3" id="KW-1133">Transmembrane helix</keyword>
<evidence type="ECO:0000256" key="3">
    <source>
        <dbReference type="SAM" id="Phobius"/>
    </source>
</evidence>
<dbReference type="GO" id="GO:0008444">
    <property type="term" value="F:CDP-diacylglycerol-glycerol-3-phosphate 3-phosphatidyltransferase activity"/>
    <property type="evidence" value="ECO:0007669"/>
    <property type="project" value="UniProtKB-EC"/>
</dbReference>
<dbReference type="InterPro" id="IPR043130">
    <property type="entry name" value="CDP-OH_PTrfase_TM_dom"/>
</dbReference>
<name>A0A0M9UCY0_9CHLR</name>